<evidence type="ECO:0000313" key="2">
    <source>
        <dbReference type="EMBL" id="GAT60058.1"/>
    </source>
</evidence>
<dbReference type="Pfam" id="PF12937">
    <property type="entry name" value="F-box-like"/>
    <property type="match status" value="1"/>
</dbReference>
<evidence type="ECO:0000313" key="3">
    <source>
        <dbReference type="Proteomes" id="UP000815677"/>
    </source>
</evidence>
<dbReference type="Gene3D" id="1.20.1280.50">
    <property type="match status" value="1"/>
</dbReference>
<accession>A0ABQ0M9M4</accession>
<dbReference type="InterPro" id="IPR032675">
    <property type="entry name" value="LRR_dom_sf"/>
</dbReference>
<dbReference type="EMBL" id="DF849930">
    <property type="protein sequence ID" value="GAT60058.1"/>
    <property type="molecule type" value="Genomic_DNA"/>
</dbReference>
<dbReference type="Proteomes" id="UP000815677">
    <property type="component" value="Unassembled WGS sequence"/>
</dbReference>
<feature type="domain" description="F-box" evidence="1">
    <location>
        <begin position="1"/>
        <end position="48"/>
    </location>
</feature>
<name>A0ABQ0M9M4_MYCCL</name>
<dbReference type="SUPFAM" id="SSF81383">
    <property type="entry name" value="F-box domain"/>
    <property type="match status" value="1"/>
</dbReference>
<sequence>MTLSTLPFDLSEHVLSCIDARRDLISLALTCKYWAERIIPLHSQYRVIRLFNNASAARVWTHLAQRRDLAKNVRELVLREPDYPARRRARVKPERYPGGLEPAQETADKVAIVADLCQALRNMSEGLLSFTWVDPWSSMCAYTDVPGYQERILQAIRECHSLISLEILDARVQAVPGDLLDPAHSLEYPLWNIRNLRKLSLRQTSWYEDGVLQLLAKSPGLERLQLHAPTAPAIFESASLPRLRCLKINSLGTFGPAGEMAAANFIERHPAIEELSWYPVDSNLRLQFGSLPRLKKLITGRAFASSLLSDSGSSRAFECLSQLTMDKATLDLLSTLDTSQLRDMRIWKFAGIESLHRLAEIAPHITLLEMPTLGMQTVEDTNDGLTLDDYIAVLSKFPMLEYITQSSIWPRVLNEKKLDQLAAQCPRLQRLNYYKFSIQADVDIWLLRVDGKIEWREEIIYGSEWTLV</sequence>
<protein>
    <recommendedName>
        <fullName evidence="1">F-box domain-containing protein</fullName>
    </recommendedName>
</protein>
<proteinExistence type="predicted"/>
<dbReference type="SUPFAM" id="SSF52047">
    <property type="entry name" value="RNI-like"/>
    <property type="match status" value="1"/>
</dbReference>
<dbReference type="InterPro" id="IPR001810">
    <property type="entry name" value="F-box_dom"/>
</dbReference>
<dbReference type="CDD" id="cd09917">
    <property type="entry name" value="F-box_SF"/>
    <property type="match status" value="1"/>
</dbReference>
<gene>
    <name evidence="2" type="ORF">MCHLO_16262</name>
</gene>
<dbReference type="PROSITE" id="PS50181">
    <property type="entry name" value="FBOX"/>
    <property type="match status" value="1"/>
</dbReference>
<organism evidence="2 3">
    <name type="scientific">Mycena chlorophos</name>
    <name type="common">Agaric fungus</name>
    <name type="synonym">Agaricus chlorophos</name>
    <dbReference type="NCBI Taxonomy" id="658473"/>
    <lineage>
        <taxon>Eukaryota</taxon>
        <taxon>Fungi</taxon>
        <taxon>Dikarya</taxon>
        <taxon>Basidiomycota</taxon>
        <taxon>Agaricomycotina</taxon>
        <taxon>Agaricomycetes</taxon>
        <taxon>Agaricomycetidae</taxon>
        <taxon>Agaricales</taxon>
        <taxon>Marasmiineae</taxon>
        <taxon>Mycenaceae</taxon>
        <taxon>Mycena</taxon>
    </lineage>
</organism>
<evidence type="ECO:0000259" key="1">
    <source>
        <dbReference type="PROSITE" id="PS50181"/>
    </source>
</evidence>
<reference evidence="2" key="1">
    <citation type="submission" date="2014-09" db="EMBL/GenBank/DDBJ databases">
        <title>Genome sequence of the luminous mushroom Mycena chlorophos for searching fungal bioluminescence genes.</title>
        <authorList>
            <person name="Tanaka Y."/>
            <person name="Kasuga D."/>
            <person name="Oba Y."/>
            <person name="Hase S."/>
            <person name="Sato K."/>
            <person name="Oba Y."/>
            <person name="Sakakibara Y."/>
        </authorList>
    </citation>
    <scope>NUCLEOTIDE SEQUENCE</scope>
</reference>
<keyword evidence="3" id="KW-1185">Reference proteome</keyword>
<dbReference type="InterPro" id="IPR036047">
    <property type="entry name" value="F-box-like_dom_sf"/>
</dbReference>
<dbReference type="Gene3D" id="3.80.10.10">
    <property type="entry name" value="Ribonuclease Inhibitor"/>
    <property type="match status" value="1"/>
</dbReference>